<dbReference type="InterPro" id="IPR050986">
    <property type="entry name" value="GutQ/KpsF_isomerases"/>
</dbReference>
<organism evidence="10 11">
    <name type="scientific">Nitrococcus mobilis Nb-231</name>
    <dbReference type="NCBI Taxonomy" id="314278"/>
    <lineage>
        <taxon>Bacteria</taxon>
        <taxon>Pseudomonadati</taxon>
        <taxon>Pseudomonadota</taxon>
        <taxon>Gammaproteobacteria</taxon>
        <taxon>Chromatiales</taxon>
        <taxon>Ectothiorhodospiraceae</taxon>
        <taxon>Nitrococcus</taxon>
    </lineage>
</organism>
<keyword evidence="3 7" id="KW-0129">CBS domain</keyword>
<evidence type="ECO:0000259" key="8">
    <source>
        <dbReference type="PROSITE" id="PS51371"/>
    </source>
</evidence>
<reference evidence="10 11" key="1">
    <citation type="submission" date="2006-02" db="EMBL/GenBank/DDBJ databases">
        <authorList>
            <person name="Waterbury J."/>
            <person name="Ferriera S."/>
            <person name="Johnson J."/>
            <person name="Kravitz S."/>
            <person name="Halpern A."/>
            <person name="Remington K."/>
            <person name="Beeson K."/>
            <person name="Tran B."/>
            <person name="Rogers Y.-H."/>
            <person name="Friedman R."/>
            <person name="Venter J.C."/>
        </authorList>
    </citation>
    <scope>NUCLEOTIDE SEQUENCE [LARGE SCALE GENOMIC DNA]</scope>
    <source>
        <strain evidence="10 11">Nb-231</strain>
    </source>
</reference>
<accession>A4BRU8</accession>
<dbReference type="GO" id="GO:0005975">
    <property type="term" value="P:carbohydrate metabolic process"/>
    <property type="evidence" value="ECO:0007669"/>
    <property type="project" value="InterPro"/>
</dbReference>
<keyword evidence="5" id="KW-0862">Zinc</keyword>
<dbReference type="PROSITE" id="PS51371">
    <property type="entry name" value="CBS"/>
    <property type="match status" value="2"/>
</dbReference>
<dbReference type="Pfam" id="PF01380">
    <property type="entry name" value="SIS"/>
    <property type="match status" value="1"/>
</dbReference>
<dbReference type="Proteomes" id="UP000003374">
    <property type="component" value="Unassembled WGS sequence"/>
</dbReference>
<dbReference type="GO" id="GO:1901135">
    <property type="term" value="P:carbohydrate derivative metabolic process"/>
    <property type="evidence" value="ECO:0007669"/>
    <property type="project" value="InterPro"/>
</dbReference>
<evidence type="ECO:0000256" key="5">
    <source>
        <dbReference type="PIRSR" id="PIRSR004692-2"/>
    </source>
</evidence>
<evidence type="ECO:0000256" key="4">
    <source>
        <dbReference type="PIRNR" id="PIRNR004692"/>
    </source>
</evidence>
<dbReference type="InterPro" id="IPR004800">
    <property type="entry name" value="KdsD/KpsF-type"/>
</dbReference>
<feature type="domain" description="CBS" evidence="8">
    <location>
        <begin position="279"/>
        <end position="324"/>
    </location>
</feature>
<dbReference type="InterPro" id="IPR046348">
    <property type="entry name" value="SIS_dom_sf"/>
</dbReference>
<dbReference type="PANTHER" id="PTHR42745:SF1">
    <property type="entry name" value="ARABINOSE 5-PHOSPHATE ISOMERASE KDSD"/>
    <property type="match status" value="1"/>
</dbReference>
<evidence type="ECO:0000256" key="6">
    <source>
        <dbReference type="PIRSR" id="PIRSR004692-3"/>
    </source>
</evidence>
<dbReference type="RefSeq" id="WP_004999588.1">
    <property type="nucleotide sequence ID" value="NZ_CH672427.1"/>
</dbReference>
<dbReference type="AlphaFoldDB" id="A4BRU8"/>
<proteinExistence type="inferred from homology"/>
<comment type="catalytic activity">
    <reaction evidence="4">
        <text>D-arabinose 5-phosphate = D-ribulose 5-phosphate</text>
        <dbReference type="Rhea" id="RHEA:23104"/>
        <dbReference type="ChEBI" id="CHEBI:57693"/>
        <dbReference type="ChEBI" id="CHEBI:58121"/>
        <dbReference type="EC" id="5.3.1.13"/>
    </reaction>
</comment>
<dbReference type="SMART" id="SM00116">
    <property type="entry name" value="CBS"/>
    <property type="match status" value="2"/>
</dbReference>
<keyword evidence="5" id="KW-0479">Metal-binding</keyword>
<evidence type="ECO:0000256" key="3">
    <source>
        <dbReference type="ARBA" id="ARBA00023122"/>
    </source>
</evidence>
<feature type="domain" description="CBS" evidence="8">
    <location>
        <begin position="214"/>
        <end position="271"/>
    </location>
</feature>
<dbReference type="NCBIfam" id="TIGR00393">
    <property type="entry name" value="kpsF"/>
    <property type="match status" value="1"/>
</dbReference>
<dbReference type="eggNOG" id="COG0794">
    <property type="taxonomic scope" value="Bacteria"/>
</dbReference>
<evidence type="ECO:0000256" key="2">
    <source>
        <dbReference type="ARBA" id="ARBA00022737"/>
    </source>
</evidence>
<dbReference type="HOGENOM" id="CLU_040681_13_1_6"/>
<protein>
    <recommendedName>
        <fullName evidence="4">Arabinose 5-phosphate isomerase</fullName>
        <shortName evidence="4">API</shortName>
        <ecNumber evidence="4">5.3.1.13</ecNumber>
    </recommendedName>
</protein>
<evidence type="ECO:0000256" key="1">
    <source>
        <dbReference type="ARBA" id="ARBA00008165"/>
    </source>
</evidence>
<dbReference type="InterPro" id="IPR001347">
    <property type="entry name" value="SIS_dom"/>
</dbReference>
<dbReference type="GO" id="GO:0019146">
    <property type="term" value="F:arabinose-5-phosphate isomerase activity"/>
    <property type="evidence" value="ECO:0007669"/>
    <property type="project" value="UniProtKB-EC"/>
</dbReference>
<keyword evidence="2" id="KW-0677">Repeat</keyword>
<dbReference type="InterPro" id="IPR000644">
    <property type="entry name" value="CBS_dom"/>
</dbReference>
<dbReference type="InterPro" id="IPR035474">
    <property type="entry name" value="SIS_Kpsf"/>
</dbReference>
<dbReference type="OrthoDB" id="9762536at2"/>
<dbReference type="GO" id="GO:0097367">
    <property type="term" value="F:carbohydrate derivative binding"/>
    <property type="evidence" value="ECO:0007669"/>
    <property type="project" value="InterPro"/>
</dbReference>
<feature type="site" description="Catalytically relevant" evidence="6">
    <location>
        <position position="63"/>
    </location>
</feature>
<dbReference type="Gene3D" id="3.10.580.10">
    <property type="entry name" value="CBS-domain"/>
    <property type="match status" value="1"/>
</dbReference>
<gene>
    <name evidence="10" type="ORF">NB231_02843</name>
</gene>
<comment type="similarity">
    <text evidence="1 4">Belongs to the SIS family. GutQ/KpsF subfamily.</text>
</comment>
<dbReference type="EC" id="5.3.1.13" evidence="4"/>
<dbReference type="CDD" id="cd05014">
    <property type="entry name" value="SIS_Kpsf"/>
    <property type="match status" value="1"/>
</dbReference>
<dbReference type="STRING" id="314278.NB231_02843"/>
<evidence type="ECO:0000313" key="11">
    <source>
        <dbReference type="Proteomes" id="UP000003374"/>
    </source>
</evidence>
<feature type="site" description="Catalytically relevant" evidence="6">
    <location>
        <position position="197"/>
    </location>
</feature>
<dbReference type="PANTHER" id="PTHR42745">
    <property type="match status" value="1"/>
</dbReference>
<name>A4BRU8_9GAMM</name>
<feature type="domain" description="SIS" evidence="9">
    <location>
        <begin position="45"/>
        <end position="188"/>
    </location>
</feature>
<feature type="binding site" evidence="5">
    <location>
        <position position="86"/>
    </location>
    <ligand>
        <name>Zn(2+)</name>
        <dbReference type="ChEBI" id="CHEBI:29105"/>
    </ligand>
</feature>
<dbReference type="InterPro" id="IPR046342">
    <property type="entry name" value="CBS_dom_sf"/>
</dbReference>
<feature type="site" description="Catalytically relevant" evidence="6">
    <location>
        <position position="115"/>
    </location>
</feature>
<keyword evidence="11" id="KW-1185">Reference proteome</keyword>
<evidence type="ECO:0000256" key="7">
    <source>
        <dbReference type="PROSITE-ProRule" id="PRU00703"/>
    </source>
</evidence>
<dbReference type="PROSITE" id="PS51464">
    <property type="entry name" value="SIS"/>
    <property type="match status" value="1"/>
</dbReference>
<dbReference type="GO" id="GO:0046872">
    <property type="term" value="F:metal ion binding"/>
    <property type="evidence" value="ECO:0007669"/>
    <property type="project" value="UniProtKB-KW"/>
</dbReference>
<sequence length="324" mass="34729">MQSLIHAVSSLDESTPDSIAAGVFLKQARALEHAATTIGPEFAQAIDLILGCSGRVIVIGVGKSGLIGKKIAATLASTGTPSFFVHPVEAFHGDLGMIAAEDVIILISFSGETDEVTRLVPFLRRFGNRIISLIGRAESTLARHSDIALLTPADRESCPNNLAPTTSTTVTLAMGDALAVALMKSRGFKPERFAAFHPGGSLGRRLLTRVKDVMHAGKLPVVKPDRLLRDCLWEMTRARLGLVLVLDGSRAIGIVTDGDLRRALLADPQAMSSPIANVMSRQPVTIHEEEKLADAEMIMRERKIKVLVVVNDEGATTGLLEIFD</sequence>
<evidence type="ECO:0000259" key="9">
    <source>
        <dbReference type="PROSITE" id="PS51464"/>
    </source>
</evidence>
<dbReference type="CDD" id="cd04604">
    <property type="entry name" value="CBS_pair_SIS_assoc"/>
    <property type="match status" value="1"/>
</dbReference>
<evidence type="ECO:0000313" key="10">
    <source>
        <dbReference type="EMBL" id="EAR21669.1"/>
    </source>
</evidence>
<dbReference type="Gene3D" id="3.40.50.10490">
    <property type="entry name" value="Glucose-6-phosphate isomerase like protein, domain 1"/>
    <property type="match status" value="1"/>
</dbReference>
<dbReference type="Pfam" id="PF00571">
    <property type="entry name" value="CBS"/>
    <property type="match status" value="2"/>
</dbReference>
<dbReference type="eggNOG" id="COG0517">
    <property type="taxonomic scope" value="Bacteria"/>
</dbReference>
<dbReference type="PIRSF" id="PIRSF004692">
    <property type="entry name" value="KdsD_KpsF"/>
    <property type="match status" value="1"/>
</dbReference>
<dbReference type="SUPFAM" id="SSF53697">
    <property type="entry name" value="SIS domain"/>
    <property type="match status" value="1"/>
</dbReference>
<feature type="site" description="Catalytically relevant" evidence="6">
    <location>
        <position position="156"/>
    </location>
</feature>
<comment type="caution">
    <text evidence="10">The sequence shown here is derived from an EMBL/GenBank/DDBJ whole genome shotgun (WGS) entry which is preliminary data.</text>
</comment>
<keyword evidence="4" id="KW-0413">Isomerase</keyword>
<dbReference type="FunFam" id="3.40.50.10490:FF:000011">
    <property type="entry name" value="Arabinose 5-phosphate isomerase"/>
    <property type="match status" value="1"/>
</dbReference>
<dbReference type="EMBL" id="AAOF01000007">
    <property type="protein sequence ID" value="EAR21669.1"/>
    <property type="molecule type" value="Genomic_DNA"/>
</dbReference>